<keyword evidence="9" id="KW-0223">Dioxygenase</keyword>
<reference evidence="16 17" key="1">
    <citation type="journal article" date="2015" name="Nat. Commun.">
        <title>Outbred genome sequencing and CRISPR/Cas9 gene editing in butterflies.</title>
        <authorList>
            <person name="Li X."/>
            <person name="Fan D."/>
            <person name="Zhang W."/>
            <person name="Liu G."/>
            <person name="Zhang L."/>
            <person name="Zhao L."/>
            <person name="Fang X."/>
            <person name="Chen L."/>
            <person name="Dong Y."/>
            <person name="Chen Y."/>
            <person name="Ding Y."/>
            <person name="Zhao R."/>
            <person name="Feng M."/>
            <person name="Zhu Y."/>
            <person name="Feng Y."/>
            <person name="Jiang X."/>
            <person name="Zhu D."/>
            <person name="Xiang H."/>
            <person name="Feng X."/>
            <person name="Li S."/>
            <person name="Wang J."/>
            <person name="Zhang G."/>
            <person name="Kronforst M.R."/>
            <person name="Wang W."/>
        </authorList>
    </citation>
    <scope>NUCLEOTIDE SEQUENCE [LARGE SCALE GENOMIC DNA]</scope>
    <source>
        <strain evidence="16">Ya'a_city_454_Pm</strain>
        <tissue evidence="16">Whole body</tissue>
    </source>
</reference>
<dbReference type="Pfam" id="PF23558">
    <property type="entry name" value="TPR_P4H"/>
    <property type="match status" value="1"/>
</dbReference>
<dbReference type="InterPro" id="IPR044862">
    <property type="entry name" value="Pro_4_hyd_alph_FE2OG_OXY"/>
</dbReference>
<dbReference type="InParanoid" id="A0A194R072"/>
<dbReference type="FunFam" id="2.60.120.620:FF:000001">
    <property type="entry name" value="Prolyl 4-hydroxylase subunit alpha 2"/>
    <property type="match status" value="1"/>
</dbReference>
<dbReference type="Pfam" id="PF08336">
    <property type="entry name" value="P4Ha_N"/>
    <property type="match status" value="1"/>
</dbReference>
<dbReference type="Gene3D" id="1.25.40.10">
    <property type="entry name" value="Tetratricopeptide repeat domain"/>
    <property type="match status" value="1"/>
</dbReference>
<evidence type="ECO:0000313" key="16">
    <source>
        <dbReference type="EMBL" id="KPJ11198.1"/>
    </source>
</evidence>
<keyword evidence="13" id="KW-0175">Coiled coil</keyword>
<comment type="cofactor">
    <cofactor evidence="1">
        <name>L-ascorbate</name>
        <dbReference type="ChEBI" id="CHEBI:38290"/>
    </cofactor>
</comment>
<dbReference type="STRING" id="76193.A0A194R072"/>
<keyword evidence="11" id="KW-0408">Iron</keyword>
<keyword evidence="8" id="KW-0847">Vitamin C</keyword>
<dbReference type="AlphaFoldDB" id="A0A194R072"/>
<organism evidence="16 17">
    <name type="scientific">Papilio machaon</name>
    <name type="common">Old World swallowtail butterfly</name>
    <dbReference type="NCBI Taxonomy" id="76193"/>
    <lineage>
        <taxon>Eukaryota</taxon>
        <taxon>Metazoa</taxon>
        <taxon>Ecdysozoa</taxon>
        <taxon>Arthropoda</taxon>
        <taxon>Hexapoda</taxon>
        <taxon>Insecta</taxon>
        <taxon>Pterygota</taxon>
        <taxon>Neoptera</taxon>
        <taxon>Endopterygota</taxon>
        <taxon>Lepidoptera</taxon>
        <taxon>Glossata</taxon>
        <taxon>Ditrysia</taxon>
        <taxon>Papilionoidea</taxon>
        <taxon>Papilionidae</taxon>
        <taxon>Papilioninae</taxon>
        <taxon>Papilio</taxon>
    </lineage>
</organism>
<keyword evidence="17" id="KW-1185">Reference proteome</keyword>
<dbReference type="Gene3D" id="2.60.120.620">
    <property type="entry name" value="q2cbj1_9rhob like domain"/>
    <property type="match status" value="1"/>
</dbReference>
<evidence type="ECO:0000313" key="17">
    <source>
        <dbReference type="Proteomes" id="UP000053240"/>
    </source>
</evidence>
<dbReference type="GO" id="GO:0005506">
    <property type="term" value="F:iron ion binding"/>
    <property type="evidence" value="ECO:0007669"/>
    <property type="project" value="InterPro"/>
</dbReference>
<feature type="coiled-coil region" evidence="13">
    <location>
        <begin position="42"/>
        <end position="69"/>
    </location>
</feature>
<dbReference type="SMART" id="SM00702">
    <property type="entry name" value="P4Hc"/>
    <property type="match status" value="1"/>
</dbReference>
<dbReference type="InterPro" id="IPR045054">
    <property type="entry name" value="P4HA-like"/>
</dbReference>
<evidence type="ECO:0000259" key="15">
    <source>
        <dbReference type="PROSITE" id="PS51471"/>
    </source>
</evidence>
<evidence type="ECO:0000256" key="2">
    <source>
        <dbReference type="ARBA" id="ARBA00002035"/>
    </source>
</evidence>
<evidence type="ECO:0000256" key="6">
    <source>
        <dbReference type="ARBA" id="ARBA00022723"/>
    </source>
</evidence>
<comment type="function">
    <text evidence="2">Catalyzes the post-translational formation of 4-hydroxyproline in -Xaa-Pro-Gly- sequences in collagens and other proteins.</text>
</comment>
<feature type="signal peptide" evidence="14">
    <location>
        <begin position="1"/>
        <end position="22"/>
    </location>
</feature>
<dbReference type="InterPro" id="IPR005123">
    <property type="entry name" value="Oxoglu/Fe-dep_dioxygenase_dom"/>
</dbReference>
<dbReference type="GO" id="GO:0005788">
    <property type="term" value="C:endoplasmic reticulum lumen"/>
    <property type="evidence" value="ECO:0007669"/>
    <property type="project" value="UniProtKB-SubCell"/>
</dbReference>
<comment type="similarity">
    <text evidence="4">Belongs to the P4HA family.</text>
</comment>
<keyword evidence="7" id="KW-0256">Endoplasmic reticulum</keyword>
<comment type="subcellular location">
    <subcellularLocation>
        <location evidence="3">Endoplasmic reticulum lumen</location>
    </subcellularLocation>
</comment>
<evidence type="ECO:0000256" key="13">
    <source>
        <dbReference type="SAM" id="Coils"/>
    </source>
</evidence>
<evidence type="ECO:0000256" key="4">
    <source>
        <dbReference type="ARBA" id="ARBA00006511"/>
    </source>
</evidence>
<evidence type="ECO:0000256" key="14">
    <source>
        <dbReference type="SAM" id="SignalP"/>
    </source>
</evidence>
<keyword evidence="12" id="KW-0325">Glycoprotein</keyword>
<dbReference type="Gene3D" id="6.10.140.1460">
    <property type="match status" value="1"/>
</dbReference>
<feature type="domain" description="Fe2OG dioxygenase" evidence="15">
    <location>
        <begin position="358"/>
        <end position="464"/>
    </location>
</feature>
<dbReference type="EC" id="1.14.11.2" evidence="5"/>
<evidence type="ECO:0000256" key="1">
    <source>
        <dbReference type="ARBA" id="ARBA00001961"/>
    </source>
</evidence>
<name>A0A194R072_PAPMA</name>
<dbReference type="PANTHER" id="PTHR10869">
    <property type="entry name" value="PROLYL 4-HYDROXYLASE ALPHA SUBUNIT"/>
    <property type="match status" value="1"/>
</dbReference>
<keyword evidence="10" id="KW-0560">Oxidoreductase</keyword>
<dbReference type="Proteomes" id="UP000053240">
    <property type="component" value="Unassembled WGS sequence"/>
</dbReference>
<evidence type="ECO:0000256" key="12">
    <source>
        <dbReference type="ARBA" id="ARBA00023180"/>
    </source>
</evidence>
<feature type="chain" id="PRO_5008264780" description="procollagen-proline 4-dioxygenase" evidence="14">
    <location>
        <begin position="23"/>
        <end position="495"/>
    </location>
</feature>
<dbReference type="PROSITE" id="PS51471">
    <property type="entry name" value="FE2OG_OXY"/>
    <property type="match status" value="1"/>
</dbReference>
<accession>A0A194R072</accession>
<dbReference type="InterPro" id="IPR011990">
    <property type="entry name" value="TPR-like_helical_dom_sf"/>
</dbReference>
<dbReference type="GO" id="GO:0004656">
    <property type="term" value="F:procollagen-proline 4-dioxygenase activity"/>
    <property type="evidence" value="ECO:0007669"/>
    <property type="project" value="UniProtKB-EC"/>
</dbReference>
<dbReference type="FunCoup" id="A0A194R072">
    <property type="interactions" value="311"/>
</dbReference>
<protein>
    <recommendedName>
        <fullName evidence="5">procollagen-proline 4-dioxygenase</fullName>
        <ecNumber evidence="5">1.14.11.2</ecNumber>
    </recommendedName>
</protein>
<evidence type="ECO:0000256" key="11">
    <source>
        <dbReference type="ARBA" id="ARBA00023004"/>
    </source>
</evidence>
<dbReference type="GO" id="GO:0031418">
    <property type="term" value="F:L-ascorbic acid binding"/>
    <property type="evidence" value="ECO:0007669"/>
    <property type="project" value="UniProtKB-KW"/>
</dbReference>
<gene>
    <name evidence="16" type="ORF">RR48_14837</name>
</gene>
<keyword evidence="6" id="KW-0479">Metal-binding</keyword>
<dbReference type="Pfam" id="PF13640">
    <property type="entry name" value="2OG-FeII_Oxy_3"/>
    <property type="match status" value="1"/>
</dbReference>
<dbReference type="SUPFAM" id="SSF48452">
    <property type="entry name" value="TPR-like"/>
    <property type="match status" value="1"/>
</dbReference>
<dbReference type="InterPro" id="IPR006620">
    <property type="entry name" value="Pro_4_hyd_alph"/>
</dbReference>
<evidence type="ECO:0000256" key="10">
    <source>
        <dbReference type="ARBA" id="ARBA00023002"/>
    </source>
</evidence>
<evidence type="ECO:0000256" key="5">
    <source>
        <dbReference type="ARBA" id="ARBA00012269"/>
    </source>
</evidence>
<proteinExistence type="inferred from homology"/>
<dbReference type="InterPro" id="IPR059068">
    <property type="entry name" value="TPR_P4H"/>
</dbReference>
<evidence type="ECO:0000256" key="9">
    <source>
        <dbReference type="ARBA" id="ARBA00022964"/>
    </source>
</evidence>
<sequence length="495" mass="57439">MHYKRYVACVVLTLYWWTWTCAELFTAITDLEPLLDTQKIIIDDLNDYVQNEEKRLGILKKQINAYRREHEMAMADIDNYLGNPINAFTLIKRLTTDYEFIQNRIKLGTEYVGNETSNSRDVRYPTEEDLTGAAQALTRLQKTYQLDIGELAQGRLNGIIYSTPLTASDCYELGRILYNIKDYKNSLRWMEESLLKYKKENEDYNFTEVDILEYISYLYYLLGIPLVKETFLQKEKKVYEALCRGEMDVPSQISRKLKCSFLKKNHPFLKLAPIKMEQIYIEPDVFLYHEVMSDEEIEHIKDMARPRFKRATVRSKTGGVMTSDYRISKSAWLKDEESDVVSRVSRRVADFTGLTMDTAEELQVVNYGIGGHYDAHYDFTLKTDSSHEFANGNRIATVLFYMSEVAQGGATVFTELGLSVFPVKRSALVWWNLYPTGEGDLSTRHAACPVLRGSKWVSNKWIHVVGQELIAPCNLEYQREEVMRKLIKAKPRAKE</sequence>
<dbReference type="InterPro" id="IPR013547">
    <property type="entry name" value="P4H_N"/>
</dbReference>
<dbReference type="PANTHER" id="PTHR10869:SF244">
    <property type="entry name" value="PROLYL 4-HYDROXYLASE SUBUNIT ALPHA-2"/>
    <property type="match status" value="1"/>
</dbReference>
<evidence type="ECO:0000256" key="8">
    <source>
        <dbReference type="ARBA" id="ARBA00022896"/>
    </source>
</evidence>
<keyword evidence="14" id="KW-0732">Signal</keyword>
<evidence type="ECO:0000256" key="7">
    <source>
        <dbReference type="ARBA" id="ARBA00022824"/>
    </source>
</evidence>
<evidence type="ECO:0000256" key="3">
    <source>
        <dbReference type="ARBA" id="ARBA00004319"/>
    </source>
</evidence>
<dbReference type="EMBL" id="KQ460883">
    <property type="protein sequence ID" value="KPJ11198.1"/>
    <property type="molecule type" value="Genomic_DNA"/>
</dbReference>